<dbReference type="PANTHER" id="PTHR13002:SF1">
    <property type="entry name" value="COMPLEX I ASSEMBLY FACTOR TIMMDC1, MITOCHONDRIAL"/>
    <property type="match status" value="1"/>
</dbReference>
<evidence type="ECO:0000313" key="8">
    <source>
        <dbReference type="EMBL" id="JAS16076.1"/>
    </source>
</evidence>
<dbReference type="GO" id="GO:0005739">
    <property type="term" value="C:mitochondrion"/>
    <property type="evidence" value="ECO:0007669"/>
    <property type="project" value="TreeGrafter"/>
</dbReference>
<reference evidence="8" key="1">
    <citation type="submission" date="2015-12" db="EMBL/GenBank/DDBJ databases">
        <title>De novo transcriptome assembly of four potential Pierce s Disease insect vectors from Arizona vineyards.</title>
        <authorList>
            <person name="Tassone E.E."/>
        </authorList>
    </citation>
    <scope>NUCLEOTIDE SEQUENCE</scope>
</reference>
<evidence type="ECO:0000256" key="6">
    <source>
        <dbReference type="ARBA" id="ARBA00040778"/>
    </source>
</evidence>
<dbReference type="AlphaFoldDB" id="A0A1B6CR86"/>
<evidence type="ECO:0000256" key="3">
    <source>
        <dbReference type="ARBA" id="ARBA00022692"/>
    </source>
</evidence>
<accession>A0A1B6CR86</accession>
<evidence type="ECO:0000256" key="1">
    <source>
        <dbReference type="ARBA" id="ARBA00004141"/>
    </source>
</evidence>
<protein>
    <recommendedName>
        <fullName evidence="6">Complex I assembly factor TIMMDC1, mitochondrial</fullName>
    </recommendedName>
    <alternativeName>
        <fullName evidence="7">Translocase of inner mitochondrial membrane domain-containing protein 1</fullName>
    </alternativeName>
</protein>
<keyword evidence="4" id="KW-1133">Transmembrane helix</keyword>
<evidence type="ECO:0000256" key="4">
    <source>
        <dbReference type="ARBA" id="ARBA00022989"/>
    </source>
</evidence>
<dbReference type="InterPro" id="IPR055299">
    <property type="entry name" value="TIMMDC1"/>
</dbReference>
<evidence type="ECO:0000256" key="5">
    <source>
        <dbReference type="ARBA" id="ARBA00023136"/>
    </source>
</evidence>
<proteinExistence type="inferred from homology"/>
<evidence type="ECO:0000256" key="2">
    <source>
        <dbReference type="ARBA" id="ARBA00008444"/>
    </source>
</evidence>
<dbReference type="GO" id="GO:0016020">
    <property type="term" value="C:membrane"/>
    <property type="evidence" value="ECO:0007669"/>
    <property type="project" value="UniProtKB-SubCell"/>
</dbReference>
<dbReference type="EMBL" id="GEDC01021222">
    <property type="protein sequence ID" value="JAS16076.1"/>
    <property type="molecule type" value="Transcribed_RNA"/>
</dbReference>
<organism evidence="8">
    <name type="scientific">Clastoptera arizonana</name>
    <name type="common">Arizona spittle bug</name>
    <dbReference type="NCBI Taxonomy" id="38151"/>
    <lineage>
        <taxon>Eukaryota</taxon>
        <taxon>Metazoa</taxon>
        <taxon>Ecdysozoa</taxon>
        <taxon>Arthropoda</taxon>
        <taxon>Hexapoda</taxon>
        <taxon>Insecta</taxon>
        <taxon>Pterygota</taxon>
        <taxon>Neoptera</taxon>
        <taxon>Paraneoptera</taxon>
        <taxon>Hemiptera</taxon>
        <taxon>Auchenorrhyncha</taxon>
        <taxon>Cercopoidea</taxon>
        <taxon>Clastopteridae</taxon>
        <taxon>Clastoptera</taxon>
    </lineage>
</organism>
<sequence>MFRLKLGSFHLFYKRTVLIGTTIVTSTNIKENPDSKEKSLSENLQNERKYTETGWDRLRQMYSIDEFGNISKEANSVLQTTYLSAFIGMCYGGFIYSRDAYLDFLERNQATKFTDHMDAKRRIQNHVSVNFGIGAFKWGWRLSLFCGSFMLVMNTFQVYRGYTTVYDYVLGGAISGSLYQFKIGPRAMIVGGLVGGTLGLLGGSVCQFLLKLNNSSFNEVIAWQNSFDKARSDQWKLAQRRRMEDLLGENKDLVLQHDKEYEEIKKWHQNKENEEKTNAQIEA</sequence>
<keyword evidence="3" id="KW-0812">Transmembrane</keyword>
<keyword evidence="5" id="KW-0472">Membrane</keyword>
<dbReference type="PANTHER" id="PTHR13002">
    <property type="entry name" value="C3ORF1 PROTEIN-RELATED"/>
    <property type="match status" value="1"/>
</dbReference>
<gene>
    <name evidence="8" type="ORF">g.3420</name>
</gene>
<dbReference type="GO" id="GO:0032981">
    <property type="term" value="P:mitochondrial respiratory chain complex I assembly"/>
    <property type="evidence" value="ECO:0007669"/>
    <property type="project" value="InterPro"/>
</dbReference>
<comment type="similarity">
    <text evidence="2">Belongs to the Tim17/Tim22/Tim23 family.</text>
</comment>
<comment type="subcellular location">
    <subcellularLocation>
        <location evidence="1">Membrane</location>
        <topology evidence="1">Multi-pass membrane protein</topology>
    </subcellularLocation>
</comment>
<name>A0A1B6CR86_9HEMI</name>
<evidence type="ECO:0000256" key="7">
    <source>
        <dbReference type="ARBA" id="ARBA00041344"/>
    </source>
</evidence>
<dbReference type="Pfam" id="PF02466">
    <property type="entry name" value="Tim17"/>
    <property type="match status" value="1"/>
</dbReference>